<protein>
    <submittedName>
        <fullName evidence="1">Uncharacterized protein</fullName>
    </submittedName>
</protein>
<accession>A0A812LIK4</accession>
<gene>
    <name evidence="1" type="ORF">SNAT2548_LOCUS11985</name>
</gene>
<dbReference type="Proteomes" id="UP000604046">
    <property type="component" value="Unassembled WGS sequence"/>
</dbReference>
<evidence type="ECO:0000313" key="1">
    <source>
        <dbReference type="EMBL" id="CAE7248201.1"/>
    </source>
</evidence>
<sequence>MAPVVDKWQQISADIAELVSQSEVLRLVRDMGYLTVIREDAQKKYLLNLFHTMNAKQEREEGWKVAGIYLDGLDQFVQKAVHGPRTVPIATQAEAERTVEEYFGGLREAQLGDYKMWVRRLEMLLSKESVAKLTTQVWLEMIDTEELDCIAAPLDFAQP</sequence>
<keyword evidence="2" id="KW-1185">Reference proteome</keyword>
<proteinExistence type="predicted"/>
<dbReference type="AlphaFoldDB" id="A0A812LIK4"/>
<reference evidence="1" key="1">
    <citation type="submission" date="2021-02" db="EMBL/GenBank/DDBJ databases">
        <authorList>
            <person name="Dougan E. K."/>
            <person name="Rhodes N."/>
            <person name="Thang M."/>
            <person name="Chan C."/>
        </authorList>
    </citation>
    <scope>NUCLEOTIDE SEQUENCE</scope>
</reference>
<dbReference type="EMBL" id="CAJNDS010001113">
    <property type="protein sequence ID" value="CAE7248201.1"/>
    <property type="molecule type" value="Genomic_DNA"/>
</dbReference>
<organism evidence="1 2">
    <name type="scientific">Symbiodinium natans</name>
    <dbReference type="NCBI Taxonomy" id="878477"/>
    <lineage>
        <taxon>Eukaryota</taxon>
        <taxon>Sar</taxon>
        <taxon>Alveolata</taxon>
        <taxon>Dinophyceae</taxon>
        <taxon>Suessiales</taxon>
        <taxon>Symbiodiniaceae</taxon>
        <taxon>Symbiodinium</taxon>
    </lineage>
</organism>
<comment type="caution">
    <text evidence="1">The sequence shown here is derived from an EMBL/GenBank/DDBJ whole genome shotgun (WGS) entry which is preliminary data.</text>
</comment>
<evidence type="ECO:0000313" key="2">
    <source>
        <dbReference type="Proteomes" id="UP000604046"/>
    </source>
</evidence>
<name>A0A812LIK4_9DINO</name>